<evidence type="ECO:0000313" key="2">
    <source>
        <dbReference type="Proteomes" id="UP000805193"/>
    </source>
</evidence>
<gene>
    <name evidence="1" type="ORF">HPB47_011795</name>
</gene>
<reference evidence="1 2" key="1">
    <citation type="journal article" date="2020" name="Cell">
        <title>Large-Scale Comparative Analyses of Tick Genomes Elucidate Their Genetic Diversity and Vector Capacities.</title>
        <authorList>
            <consortium name="Tick Genome and Microbiome Consortium (TIGMIC)"/>
            <person name="Jia N."/>
            <person name="Wang J."/>
            <person name="Shi W."/>
            <person name="Du L."/>
            <person name="Sun Y."/>
            <person name="Zhan W."/>
            <person name="Jiang J.F."/>
            <person name="Wang Q."/>
            <person name="Zhang B."/>
            <person name="Ji P."/>
            <person name="Bell-Sakyi L."/>
            <person name="Cui X.M."/>
            <person name="Yuan T.T."/>
            <person name="Jiang B.G."/>
            <person name="Yang W.F."/>
            <person name="Lam T.T."/>
            <person name="Chang Q.C."/>
            <person name="Ding S.J."/>
            <person name="Wang X.J."/>
            <person name="Zhu J.G."/>
            <person name="Ruan X.D."/>
            <person name="Zhao L."/>
            <person name="Wei J.T."/>
            <person name="Ye R.Z."/>
            <person name="Que T.C."/>
            <person name="Du C.H."/>
            <person name="Zhou Y.H."/>
            <person name="Cheng J.X."/>
            <person name="Dai P.F."/>
            <person name="Guo W.B."/>
            <person name="Han X.H."/>
            <person name="Huang E.J."/>
            <person name="Li L.F."/>
            <person name="Wei W."/>
            <person name="Gao Y.C."/>
            <person name="Liu J.Z."/>
            <person name="Shao H.Z."/>
            <person name="Wang X."/>
            <person name="Wang C.C."/>
            <person name="Yang T.C."/>
            <person name="Huo Q.B."/>
            <person name="Li W."/>
            <person name="Chen H.Y."/>
            <person name="Chen S.E."/>
            <person name="Zhou L.G."/>
            <person name="Ni X.B."/>
            <person name="Tian J.H."/>
            <person name="Sheng Y."/>
            <person name="Liu T."/>
            <person name="Pan Y.S."/>
            <person name="Xia L.Y."/>
            <person name="Li J."/>
            <person name="Zhao F."/>
            <person name="Cao W.C."/>
        </authorList>
    </citation>
    <scope>NUCLEOTIDE SEQUENCE [LARGE SCALE GENOMIC DNA]</scope>
    <source>
        <strain evidence="1">Iper-2018</strain>
    </source>
</reference>
<sequence>TICAVNGCSNRSSRRNATTPSVSFYCLPKVISNQCDRTRQLSEKRRKLWLEKINRRELYFKKDVRICSVHFISGKPAYLMHDSHPDWLPTLKLGREHGLESSRPRRAMKVQSGRQEEAADEKEVGEASEVAGNSQAVSAGLARAVSPAVSQVRFRRIRGRNPREPFFEKKAILEVCKPIFGRDETPSWERCFLAKRTETPEPFVHPYQRILADKLRVELHEAGLICFFHENPIPRDDRRAIHNMLYKKGFFLKNYSNRVVQLAIAGTKFETATPFTKSWNALLLSAEPDLKTLFRLTKKMPQFVLL</sequence>
<feature type="non-terminal residue" evidence="1">
    <location>
        <position position="306"/>
    </location>
</feature>
<dbReference type="Proteomes" id="UP000805193">
    <property type="component" value="Unassembled WGS sequence"/>
</dbReference>
<accession>A0AC60NVE6</accession>
<dbReference type="EMBL" id="JABSTQ010011463">
    <property type="protein sequence ID" value="KAG0411084.1"/>
    <property type="molecule type" value="Genomic_DNA"/>
</dbReference>
<evidence type="ECO:0000313" key="1">
    <source>
        <dbReference type="EMBL" id="KAG0411084.1"/>
    </source>
</evidence>
<protein>
    <submittedName>
        <fullName evidence="1">Uncharacterized protein</fullName>
    </submittedName>
</protein>
<organism evidence="1 2">
    <name type="scientific">Ixodes persulcatus</name>
    <name type="common">Taiga tick</name>
    <dbReference type="NCBI Taxonomy" id="34615"/>
    <lineage>
        <taxon>Eukaryota</taxon>
        <taxon>Metazoa</taxon>
        <taxon>Ecdysozoa</taxon>
        <taxon>Arthropoda</taxon>
        <taxon>Chelicerata</taxon>
        <taxon>Arachnida</taxon>
        <taxon>Acari</taxon>
        <taxon>Parasitiformes</taxon>
        <taxon>Ixodida</taxon>
        <taxon>Ixodoidea</taxon>
        <taxon>Ixodidae</taxon>
        <taxon>Ixodinae</taxon>
        <taxon>Ixodes</taxon>
    </lineage>
</organism>
<feature type="non-terminal residue" evidence="1">
    <location>
        <position position="1"/>
    </location>
</feature>
<keyword evidence="2" id="KW-1185">Reference proteome</keyword>
<name>A0AC60NVE6_IXOPE</name>
<proteinExistence type="predicted"/>
<comment type="caution">
    <text evidence="1">The sequence shown here is derived from an EMBL/GenBank/DDBJ whole genome shotgun (WGS) entry which is preliminary data.</text>
</comment>